<evidence type="ECO:0000256" key="2">
    <source>
        <dbReference type="ARBA" id="ARBA00023082"/>
    </source>
</evidence>
<sequence length="265" mass="29743">MRQTGPFDVRTRRPAAPEGSIRQSFQDSLVLDHLNLAKSIAARYSAHTHDLDDVRQVAYMGLIKASRGYDEAKGVSFPAYAAPTIAGEVKRYLRDHCWVVRPPRTIQDVRRQVLARTEEMTQTLQRTPSPEEVAQDLQLDECQVREALMAGTSKRPDSLDVPADEGRDGLQGSLSADGCPTDRLDDVLALRNAIRGLSAEDRHLLYRRYYREETQSTIAEALGMSQMQVSRKLSKVLVSLQTQLLDTIQQQMRALRTEHPGSSRG</sequence>
<dbReference type="InterPro" id="IPR007624">
    <property type="entry name" value="RNA_pol_sigma70_r3"/>
</dbReference>
<dbReference type="InterPro" id="IPR013324">
    <property type="entry name" value="RNA_pol_sigma_r3/r4-like"/>
</dbReference>
<dbReference type="Gene3D" id="1.10.10.10">
    <property type="entry name" value="Winged helix-like DNA-binding domain superfamily/Winged helix DNA-binding domain"/>
    <property type="match status" value="2"/>
</dbReference>
<keyword evidence="4" id="KW-0804">Transcription</keyword>
<gene>
    <name evidence="9" type="ORF">FHR86_003146</name>
</gene>
<evidence type="ECO:0000256" key="5">
    <source>
        <dbReference type="SAM" id="MobiDB-lite"/>
    </source>
</evidence>
<dbReference type="PANTHER" id="PTHR30385:SF4">
    <property type="entry name" value="RNA POLYMERASE SIGMA-E FACTOR"/>
    <property type="match status" value="1"/>
</dbReference>
<dbReference type="Pfam" id="PF04539">
    <property type="entry name" value="Sigma70_r3"/>
    <property type="match status" value="1"/>
</dbReference>
<keyword evidence="1" id="KW-0805">Transcription regulation</keyword>
<feature type="region of interest" description="Disordered" evidence="5">
    <location>
        <begin position="150"/>
        <end position="177"/>
    </location>
</feature>
<dbReference type="Pfam" id="PF04545">
    <property type="entry name" value="Sigma70_r4"/>
    <property type="match status" value="1"/>
</dbReference>
<name>A0ABX0TK03_9MICC</name>
<dbReference type="NCBIfam" id="TIGR02937">
    <property type="entry name" value="sigma70-ECF"/>
    <property type="match status" value="1"/>
</dbReference>
<feature type="domain" description="RNA polymerase sigma-70 region 2" evidence="7">
    <location>
        <begin position="29"/>
        <end position="96"/>
    </location>
</feature>
<dbReference type="SUPFAM" id="SSF88946">
    <property type="entry name" value="Sigma2 domain of RNA polymerase sigma factors"/>
    <property type="match status" value="1"/>
</dbReference>
<evidence type="ECO:0000259" key="7">
    <source>
        <dbReference type="Pfam" id="PF04542"/>
    </source>
</evidence>
<keyword evidence="2" id="KW-0731">Sigma factor</keyword>
<feature type="domain" description="RNA polymerase sigma-70 region 4" evidence="8">
    <location>
        <begin position="193"/>
        <end position="241"/>
    </location>
</feature>
<keyword evidence="3" id="KW-0238">DNA-binding</keyword>
<dbReference type="Gene3D" id="1.20.120.1810">
    <property type="match status" value="1"/>
</dbReference>
<dbReference type="InterPro" id="IPR007627">
    <property type="entry name" value="RNA_pol_sigma70_r2"/>
</dbReference>
<protein>
    <submittedName>
        <fullName evidence="9">RNA polymerase sigma-B factor</fullName>
    </submittedName>
</protein>
<evidence type="ECO:0000256" key="3">
    <source>
        <dbReference type="ARBA" id="ARBA00023125"/>
    </source>
</evidence>
<feature type="region of interest" description="Disordered" evidence="5">
    <location>
        <begin position="1"/>
        <end position="20"/>
    </location>
</feature>
<feature type="domain" description="RNA polymerase sigma-70 region 3" evidence="6">
    <location>
        <begin position="111"/>
        <end position="178"/>
    </location>
</feature>
<comment type="caution">
    <text evidence="9">The sequence shown here is derived from an EMBL/GenBank/DDBJ whole genome shotgun (WGS) entry which is preliminary data.</text>
</comment>
<accession>A0ABX0TK03</accession>
<dbReference type="PANTHER" id="PTHR30385">
    <property type="entry name" value="SIGMA FACTOR F FLAGELLAR"/>
    <property type="match status" value="1"/>
</dbReference>
<dbReference type="InterPro" id="IPR014284">
    <property type="entry name" value="RNA_pol_sigma-70_dom"/>
</dbReference>
<dbReference type="RefSeq" id="WP_167268338.1">
    <property type="nucleotide sequence ID" value="NZ_BAAAVO010000009.1"/>
</dbReference>
<dbReference type="EMBL" id="JAAOZD010000006">
    <property type="protein sequence ID" value="NIJ02802.1"/>
    <property type="molecule type" value="Genomic_DNA"/>
</dbReference>
<dbReference type="InterPro" id="IPR013325">
    <property type="entry name" value="RNA_pol_sigma_r2"/>
</dbReference>
<organism evidence="9 10">
    <name type="scientific">Paenarthrobacter ilicis</name>
    <dbReference type="NCBI Taxonomy" id="43665"/>
    <lineage>
        <taxon>Bacteria</taxon>
        <taxon>Bacillati</taxon>
        <taxon>Actinomycetota</taxon>
        <taxon>Actinomycetes</taxon>
        <taxon>Micrococcales</taxon>
        <taxon>Micrococcaceae</taxon>
        <taxon>Paenarthrobacter</taxon>
    </lineage>
</organism>
<evidence type="ECO:0000313" key="10">
    <source>
        <dbReference type="Proteomes" id="UP000802392"/>
    </source>
</evidence>
<feature type="compositionally biased region" description="Basic and acidic residues" evidence="5">
    <location>
        <begin position="154"/>
        <end position="168"/>
    </location>
</feature>
<keyword evidence="10" id="KW-1185">Reference proteome</keyword>
<reference evidence="9 10" key="1">
    <citation type="submission" date="2020-03" db="EMBL/GenBank/DDBJ databases">
        <title>Genomic Encyclopedia of Type Strains, Phase III (KMG-III): the genomes of soil and plant-associated and newly described type strains.</title>
        <authorList>
            <person name="Whitman W."/>
        </authorList>
    </citation>
    <scope>NUCLEOTIDE SEQUENCE [LARGE SCALE GENOMIC DNA]</scope>
    <source>
        <strain evidence="9 10">CECT 4207</strain>
    </source>
</reference>
<dbReference type="Pfam" id="PF04542">
    <property type="entry name" value="Sigma70_r2"/>
    <property type="match status" value="1"/>
</dbReference>
<evidence type="ECO:0000259" key="8">
    <source>
        <dbReference type="Pfam" id="PF04545"/>
    </source>
</evidence>
<evidence type="ECO:0000313" key="9">
    <source>
        <dbReference type="EMBL" id="NIJ02802.1"/>
    </source>
</evidence>
<dbReference type="InterPro" id="IPR007630">
    <property type="entry name" value="RNA_pol_sigma70_r4"/>
</dbReference>
<evidence type="ECO:0000256" key="4">
    <source>
        <dbReference type="ARBA" id="ARBA00023163"/>
    </source>
</evidence>
<evidence type="ECO:0000259" key="6">
    <source>
        <dbReference type="Pfam" id="PF04539"/>
    </source>
</evidence>
<proteinExistence type="predicted"/>
<dbReference type="SUPFAM" id="SSF88659">
    <property type="entry name" value="Sigma3 and sigma4 domains of RNA polymerase sigma factors"/>
    <property type="match status" value="2"/>
</dbReference>
<dbReference type="InterPro" id="IPR036388">
    <property type="entry name" value="WH-like_DNA-bd_sf"/>
</dbReference>
<evidence type="ECO:0000256" key="1">
    <source>
        <dbReference type="ARBA" id="ARBA00023015"/>
    </source>
</evidence>
<dbReference type="Proteomes" id="UP000802392">
    <property type="component" value="Unassembled WGS sequence"/>
</dbReference>